<comment type="caution">
    <text evidence="1">The sequence shown here is derived from an EMBL/GenBank/DDBJ whole genome shotgun (WGS) entry which is preliminary data.</text>
</comment>
<name>A0ACC2VWA4_9TREE</name>
<proteinExistence type="predicted"/>
<keyword evidence="2" id="KW-1185">Reference proteome</keyword>
<reference evidence="1" key="1">
    <citation type="submission" date="2023-04" db="EMBL/GenBank/DDBJ databases">
        <title>Draft Genome sequencing of Naganishia species isolated from polar environments using Oxford Nanopore Technology.</title>
        <authorList>
            <person name="Leo P."/>
            <person name="Venkateswaran K."/>
        </authorList>
    </citation>
    <scope>NUCLEOTIDE SEQUENCE</scope>
    <source>
        <strain evidence="1">MNA-CCFEE 5262</strain>
    </source>
</reference>
<evidence type="ECO:0000313" key="2">
    <source>
        <dbReference type="Proteomes" id="UP001230649"/>
    </source>
</evidence>
<accession>A0ACC2VWA4</accession>
<dbReference type="EMBL" id="JASBWS010000057">
    <property type="protein sequence ID" value="KAJ9103703.1"/>
    <property type="molecule type" value="Genomic_DNA"/>
</dbReference>
<dbReference type="Proteomes" id="UP001230649">
    <property type="component" value="Unassembled WGS sequence"/>
</dbReference>
<gene>
    <name evidence="1" type="ORF">QFC20_004707</name>
</gene>
<organism evidence="1 2">
    <name type="scientific">Naganishia adeliensis</name>
    <dbReference type="NCBI Taxonomy" id="92952"/>
    <lineage>
        <taxon>Eukaryota</taxon>
        <taxon>Fungi</taxon>
        <taxon>Dikarya</taxon>
        <taxon>Basidiomycota</taxon>
        <taxon>Agaricomycotina</taxon>
        <taxon>Tremellomycetes</taxon>
        <taxon>Filobasidiales</taxon>
        <taxon>Filobasidiaceae</taxon>
        <taxon>Naganishia</taxon>
    </lineage>
</organism>
<evidence type="ECO:0000313" key="1">
    <source>
        <dbReference type="EMBL" id="KAJ9103703.1"/>
    </source>
</evidence>
<protein>
    <submittedName>
        <fullName evidence="1">Uncharacterized protein</fullName>
    </submittedName>
</protein>
<sequence length="583" mass="62808">MQRPATPPKVLVGLDVDQQQGMNRGAHDTLASPPSPTETESDTSSTVRDVTPGPSHTIGTSAPADAAAINEDSQIVNGKKQDEAEKKPQSGKPFSSFTQNQKWGIVIMSSIAGLFSPISSVILAPSLPILVEQFQRSSEDINLTMTLYLVFQGLTPSFWGSLSDSIGRRPVYIMTLSIYVGACIGLALTPTSTYWLLLVLRMVQATGGSAVIAIGSGCVSDIATPGERGKYMGLFSALSMAGPAIVSTFFGSTSAPLPTNAACVLQGPVLGGILSYALSWRWIFWILAIGCGISLVAIILRPQESLNLREEAKNRFGKGILPPVEVEKLHRKKFKPFESFRMLFYPDVILMLLYSSLIYAEYYCVLTVYSQLLKKNYGYNDIQIGLCYLSNGVGAMAMAFGIGRFLDWDFKRAKKALGFNPTEAISLDGFPIEKTRLRAFPYVVAVYLVSCIGFGWALQSRAHIAVSVILNFFIGGGLQITMGITSVLLVDLFPGTGGAITASFNLTRCLIGAGATAVIDAVISAMGEGWAFTLFSGIIIVLAPMPIILVKKGPAWRKARVDAMKVKADAKDAHKKEKAKIDN</sequence>